<dbReference type="Proteomes" id="UP000078070">
    <property type="component" value="Chromosome"/>
</dbReference>
<dbReference type="PANTHER" id="PTHR43217">
    <property type="entry name" value="SUCCINATE SEMIALDEHYDE DEHYDROGENASE [NAD(P)+] SAD"/>
    <property type="match status" value="1"/>
</dbReference>
<evidence type="ECO:0000256" key="3">
    <source>
        <dbReference type="ARBA" id="ARBA00023002"/>
    </source>
</evidence>
<evidence type="ECO:0000256" key="2">
    <source>
        <dbReference type="ARBA" id="ARBA00022857"/>
    </source>
</evidence>
<dbReference type="STRING" id="1821621.A8C75_20805"/>
<name>A0A1A9F376_9GAMM</name>
<proteinExistence type="inferred from homology"/>
<dbReference type="KEGG" id="mars:A8C75_20805"/>
<dbReference type="PROSITE" id="PS00070">
    <property type="entry name" value="ALDEHYDE_DEHYDR_CYS"/>
    <property type="match status" value="1"/>
</dbReference>
<dbReference type="Gene3D" id="3.40.605.10">
    <property type="entry name" value="Aldehyde Dehydrogenase, Chain A, domain 1"/>
    <property type="match status" value="1"/>
</dbReference>
<keyword evidence="6" id="KW-1185">Reference proteome</keyword>
<sequence>MMFESRNPATAELIEVFDLLSGAQLEARLDKAQAASLEWRATGNDQRGALLRRIAAVLRAQRESLAHTISLEMGKLLPEALGEVDKCAQCCEHYAEHAAAMLQDELIPTHARRSLVSFEPLGTILAVMPWNFPLWQVFRFLAPTLMAGNTALLKHAPNVSRCALLVEDILREAGAPEGLFSTLLISVEQTAAVIADGRVQGVAFTGSEATGRKIAAMAGQNLKKVVLELGGSDPFIVLEDADLDKAVEFAMKLRFGNAGQICIAAKRFILTPTIADEFVERMLARVAQLQTGDPLQAGTTLAPMAREDLRSGLQLQVDAAIAGGARLLTGGAVQDGPGWFYQPSVLDNVKPGNMAFDEELFGPVASIVRAADAEEAIRLANATRFGLGASIWTADSERGEAIARRLEAGACFVNAPVASDVRMPFGGTKASGLGRELASYGIREFCNIKSLWIAD</sequence>
<protein>
    <submittedName>
        <fullName evidence="5">Succinate-semialdehyde dehydrogenase</fullName>
    </submittedName>
</protein>
<reference evidence="5 6" key="2">
    <citation type="journal article" date="2018" name="Int. J. Syst. Evol. Microbiol.">
        <title>Marinobacterium aestuarii sp. nov., a benzene-degrading marine bacterium isolated from estuary sediment.</title>
        <authorList>
            <person name="Bae S.S."/>
            <person name="Jung J."/>
            <person name="Chung D."/>
            <person name="Baek K."/>
        </authorList>
    </citation>
    <scope>NUCLEOTIDE SEQUENCE [LARGE SCALE GENOMIC DNA]</scope>
    <source>
        <strain evidence="5 6">ST58-10</strain>
    </source>
</reference>
<feature type="domain" description="Aldehyde dehydrogenase" evidence="4">
    <location>
        <begin position="3"/>
        <end position="450"/>
    </location>
</feature>
<dbReference type="InterPro" id="IPR016163">
    <property type="entry name" value="Ald_DH_C"/>
</dbReference>
<evidence type="ECO:0000256" key="1">
    <source>
        <dbReference type="ARBA" id="ARBA00009986"/>
    </source>
</evidence>
<organism evidence="5 6">
    <name type="scientific">Marinobacterium aestuarii</name>
    <dbReference type="NCBI Taxonomy" id="1821621"/>
    <lineage>
        <taxon>Bacteria</taxon>
        <taxon>Pseudomonadati</taxon>
        <taxon>Pseudomonadota</taxon>
        <taxon>Gammaproteobacteria</taxon>
        <taxon>Oceanospirillales</taxon>
        <taxon>Oceanospirillaceae</taxon>
        <taxon>Marinobacterium</taxon>
    </lineage>
</organism>
<evidence type="ECO:0000259" key="4">
    <source>
        <dbReference type="Pfam" id="PF00171"/>
    </source>
</evidence>
<dbReference type="RefSeq" id="WP_067386274.1">
    <property type="nucleotide sequence ID" value="NZ_CP015839.1"/>
</dbReference>
<reference evidence="6" key="1">
    <citation type="submission" date="2016-05" db="EMBL/GenBank/DDBJ databases">
        <authorList>
            <person name="Baek K."/>
            <person name="Yang S.-J."/>
        </authorList>
    </citation>
    <scope>NUCLEOTIDE SEQUENCE [LARGE SCALE GENOMIC DNA]</scope>
    <source>
        <strain evidence="6">ST58-10</strain>
    </source>
</reference>
<dbReference type="CDD" id="cd07100">
    <property type="entry name" value="ALDH_SSADH1_GabD1"/>
    <property type="match status" value="1"/>
</dbReference>
<dbReference type="InterPro" id="IPR016161">
    <property type="entry name" value="Ald_DH/histidinol_DH"/>
</dbReference>
<dbReference type="AlphaFoldDB" id="A0A1A9F376"/>
<dbReference type="InterPro" id="IPR016160">
    <property type="entry name" value="Ald_DH_CS_CYS"/>
</dbReference>
<evidence type="ECO:0000313" key="6">
    <source>
        <dbReference type="Proteomes" id="UP000078070"/>
    </source>
</evidence>
<dbReference type="GO" id="GO:0004030">
    <property type="term" value="F:aldehyde dehydrogenase [NAD(P)+] activity"/>
    <property type="evidence" value="ECO:0007669"/>
    <property type="project" value="InterPro"/>
</dbReference>
<dbReference type="SUPFAM" id="SSF53720">
    <property type="entry name" value="ALDH-like"/>
    <property type="match status" value="1"/>
</dbReference>
<dbReference type="FunFam" id="3.40.605.10:FF:000012">
    <property type="entry name" value="NAD-dependent succinate-semialdehyde dehydrogenase"/>
    <property type="match status" value="1"/>
</dbReference>
<gene>
    <name evidence="5" type="ORF">A8C75_20805</name>
</gene>
<keyword evidence="3" id="KW-0560">Oxidoreductase</keyword>
<evidence type="ECO:0000313" key="5">
    <source>
        <dbReference type="EMBL" id="ANG64676.1"/>
    </source>
</evidence>
<keyword evidence="2" id="KW-0521">NADP</keyword>
<dbReference type="InterPro" id="IPR016162">
    <property type="entry name" value="Ald_DH_N"/>
</dbReference>
<dbReference type="EMBL" id="CP015839">
    <property type="protein sequence ID" value="ANG64676.1"/>
    <property type="molecule type" value="Genomic_DNA"/>
</dbReference>
<dbReference type="OrthoDB" id="9812625at2"/>
<dbReference type="InterPro" id="IPR015590">
    <property type="entry name" value="Aldehyde_DH_dom"/>
</dbReference>
<dbReference type="PANTHER" id="PTHR43217:SF1">
    <property type="entry name" value="SUCCINATE SEMIALDEHYDE DEHYDROGENASE [NAD(P)+] SAD"/>
    <property type="match status" value="1"/>
</dbReference>
<dbReference type="Gene3D" id="3.40.309.10">
    <property type="entry name" value="Aldehyde Dehydrogenase, Chain A, domain 2"/>
    <property type="match status" value="1"/>
</dbReference>
<dbReference type="Pfam" id="PF00171">
    <property type="entry name" value="Aldedh"/>
    <property type="match status" value="1"/>
</dbReference>
<accession>A0A1A9F376</accession>
<dbReference type="GO" id="GO:0004777">
    <property type="term" value="F:succinate-semialdehyde dehydrogenase (NAD+) activity"/>
    <property type="evidence" value="ECO:0007669"/>
    <property type="project" value="TreeGrafter"/>
</dbReference>
<dbReference type="InterPro" id="IPR047110">
    <property type="entry name" value="GABD/Sad-like"/>
</dbReference>
<dbReference type="FunFam" id="3.40.309.10:FF:000010">
    <property type="entry name" value="Gamma-aminobutyraldehyde dehydrogenase"/>
    <property type="match status" value="1"/>
</dbReference>
<comment type="similarity">
    <text evidence="1">Belongs to the aldehyde dehydrogenase family.</text>
</comment>
<dbReference type="InterPro" id="IPR044148">
    <property type="entry name" value="ALDH_GabD1-like"/>
</dbReference>